<accession>A0AA88HJ58</accession>
<evidence type="ECO:0000313" key="2">
    <source>
        <dbReference type="Proteomes" id="UP001187531"/>
    </source>
</evidence>
<evidence type="ECO:0000313" key="1">
    <source>
        <dbReference type="EMBL" id="KAK2706651.1"/>
    </source>
</evidence>
<proteinExistence type="predicted"/>
<organism evidence="1 2">
    <name type="scientific">Artemia franciscana</name>
    <name type="common">Brine shrimp</name>
    <name type="synonym">Artemia sanfranciscana</name>
    <dbReference type="NCBI Taxonomy" id="6661"/>
    <lineage>
        <taxon>Eukaryota</taxon>
        <taxon>Metazoa</taxon>
        <taxon>Ecdysozoa</taxon>
        <taxon>Arthropoda</taxon>
        <taxon>Crustacea</taxon>
        <taxon>Branchiopoda</taxon>
        <taxon>Anostraca</taxon>
        <taxon>Artemiidae</taxon>
        <taxon>Artemia</taxon>
    </lineage>
</organism>
<dbReference type="EMBL" id="JAVRJZ010000019">
    <property type="protein sequence ID" value="KAK2706651.1"/>
    <property type="molecule type" value="Genomic_DNA"/>
</dbReference>
<dbReference type="AlphaFoldDB" id="A0AA88HJ58"/>
<feature type="non-terminal residue" evidence="1">
    <location>
        <position position="1"/>
    </location>
</feature>
<sequence length="65" mass="6907">AIVIRATDISLDDMDKPSVYPLYYDKALGTDGQAASVLVCVKTSENKDNGPLPTICIGHIGELLS</sequence>
<dbReference type="Proteomes" id="UP001187531">
    <property type="component" value="Unassembled WGS sequence"/>
</dbReference>
<protein>
    <submittedName>
        <fullName evidence="1">Uncharacterized protein</fullName>
    </submittedName>
</protein>
<keyword evidence="2" id="KW-1185">Reference proteome</keyword>
<name>A0AA88HJ58_ARTSF</name>
<gene>
    <name evidence="1" type="ORF">QYM36_014636</name>
</gene>
<comment type="caution">
    <text evidence="1">The sequence shown here is derived from an EMBL/GenBank/DDBJ whole genome shotgun (WGS) entry which is preliminary data.</text>
</comment>
<reference evidence="1" key="1">
    <citation type="submission" date="2023-07" db="EMBL/GenBank/DDBJ databases">
        <title>Chromosome-level genome assembly of Artemia franciscana.</title>
        <authorList>
            <person name="Jo E."/>
        </authorList>
    </citation>
    <scope>NUCLEOTIDE SEQUENCE</scope>
    <source>
        <tissue evidence="1">Whole body</tissue>
    </source>
</reference>